<organism evidence="4 5">
    <name type="scientific">Hymenolepis diminuta</name>
    <name type="common">Rat tapeworm</name>
    <dbReference type="NCBI Taxonomy" id="6216"/>
    <lineage>
        <taxon>Eukaryota</taxon>
        <taxon>Metazoa</taxon>
        <taxon>Spiralia</taxon>
        <taxon>Lophotrochozoa</taxon>
        <taxon>Platyhelminthes</taxon>
        <taxon>Cestoda</taxon>
        <taxon>Eucestoda</taxon>
        <taxon>Cyclophyllidea</taxon>
        <taxon>Hymenolepididae</taxon>
        <taxon>Hymenolepis</taxon>
    </lineage>
</organism>
<feature type="domain" description="B30.2/SPRY" evidence="3">
    <location>
        <begin position="779"/>
        <end position="964"/>
    </location>
</feature>
<dbReference type="PROSITE" id="PS50188">
    <property type="entry name" value="B302_SPRY"/>
    <property type="match status" value="2"/>
</dbReference>
<dbReference type="InterPro" id="IPR011993">
    <property type="entry name" value="PH-like_dom_sf"/>
</dbReference>
<evidence type="ECO:0000259" key="3">
    <source>
        <dbReference type="PROSITE" id="PS50188"/>
    </source>
</evidence>
<dbReference type="InterPro" id="IPR014352">
    <property type="entry name" value="FERM/acyl-CoA-bd_prot_sf"/>
</dbReference>
<dbReference type="InterPro" id="IPR018979">
    <property type="entry name" value="FERM_N"/>
</dbReference>
<dbReference type="PRINTS" id="PR00661">
    <property type="entry name" value="ERMFAMILY"/>
</dbReference>
<evidence type="ECO:0000259" key="2">
    <source>
        <dbReference type="PROSITE" id="PS50057"/>
    </source>
</evidence>
<dbReference type="PRINTS" id="PR00935">
    <property type="entry name" value="BAND41"/>
</dbReference>
<sequence>MDGTLNSKNGVAFQSKATLPDGTIEITDTLPKQDYYKSLRRTSASSPGSQFTINNSTNVYDATSGYRKSKAIDYKPSGKQVQCSVLMLEGVEQVFTIDKNFYGLHLFKMICEKLELTETEYFGLTYRGNQNVDMWLKMDEKISKQLEKIPWKFEFRFKFYPALPEYLKDDLTRYFLCLQVRQDLICGQLPCSFNTYVILGAYVIQSEAGDWDAEAHAGIEYIYNIPFAPKNLQTPEMLVRIAELHQRLKGRTPEQADRVFLENVRRLALYGVHLHRVKSNTGEDLALGVYHSGVLVYRGRLRMQHYTWARIVELSYKGKEFIMVVRPVIFDEYIESPGGRRRTSVSSRNASSSTERGTFKQRSRSAKPSADAHRNMTLTFKCLNSEMAKRLYNVVVDHHTFFRLREGNTSRRLNLQPGFGIRKYHYNSKPQIFDDSESGFWTLNRDGGLPPTSGGSIRRVAAQRRPEQYAKSLVTLMTPVASRKGAGFRAPCASIEDADSIKNGSQPSGGSNSIRTHESSMLMEEQYAPIKTSPDSPGAILANAAMNFSAKSPGSLNGQMEKKPPPVSPRMPRPELSRQHWQMSPADCTQGLGMDLYGTDVATMMDAGWQGSRTNRGIKGPGNYYYEVSVLEDGDIRVGWSTNDASLMLGMDAHGYGYGAAENGDGSYAKQYTMGRLVHNGEAHEMGFPAAVSNVIGCFLQLQKSSDGEGLEGNVMWSHNGQLVTSPHANLVRIPPRVATDSAFFPTVSLRDARISLNFGDKPFVHQPEQISGGRLQWTSPIEVPADKIVQNVNSGWRVNQFDTTSSLSLIVSEDGRMIQATDNKWQGFRANKGVFEEGKYYYEVEMVEDCGYARVGWSLPTANLQLGVDNLGYGYGCAPDGSPAKKVFNGVAEDYGVKFKVGDVVGCYLDLDNGTIQWSVNGEMLPPAYHMDSSFISHDKTIFLPSASLYCTTLEVNYGDRPFKYQPTEEWYPLFAAADEFVQDSPKWPFDINKLRQPHATTERVESDILCPDVTITISPNNSQLQSAVPLDSTLIEDTQSKKDTNGGGRRCSSEDEEDTVVDTRDEQAKGRESPIPLSTNRTDTQRMTEESNPEVTVEYYTNAEGQRVKKIIKKQRRIVTTIHKESVERYETRQVHNATQESTDTNNGNEDEALNKAINYTTQLDSESVVLNGSSSIRSDTVLTSPATGRTPL</sequence>
<evidence type="ECO:0000313" key="4">
    <source>
        <dbReference type="EMBL" id="VUZ54956.1"/>
    </source>
</evidence>
<evidence type="ECO:0000313" key="5">
    <source>
        <dbReference type="Proteomes" id="UP000321570"/>
    </source>
</evidence>
<dbReference type="PROSITE" id="PS50057">
    <property type="entry name" value="FERM_3"/>
    <property type="match status" value="1"/>
</dbReference>
<gene>
    <name evidence="4" type="ORF">WMSIL1_LOCUS12795</name>
</gene>
<dbReference type="InterPro" id="IPR003877">
    <property type="entry name" value="SPRY_dom"/>
</dbReference>
<feature type="region of interest" description="Disordered" evidence="1">
    <location>
        <begin position="551"/>
        <end position="574"/>
    </location>
</feature>
<dbReference type="AlphaFoldDB" id="A0A564Z6A2"/>
<dbReference type="EMBL" id="CABIJS010000666">
    <property type="protein sequence ID" value="VUZ54956.1"/>
    <property type="molecule type" value="Genomic_DNA"/>
</dbReference>
<evidence type="ECO:0008006" key="6">
    <source>
        <dbReference type="Google" id="ProtNLM"/>
    </source>
</evidence>
<dbReference type="SMART" id="SM00295">
    <property type="entry name" value="B41"/>
    <property type="match status" value="1"/>
</dbReference>
<dbReference type="InterPro" id="IPR000299">
    <property type="entry name" value="FERM_domain"/>
</dbReference>
<dbReference type="InterPro" id="IPR000798">
    <property type="entry name" value="Ez/rad/moesin-like"/>
</dbReference>
<dbReference type="SMART" id="SM01196">
    <property type="entry name" value="FERM_C"/>
    <property type="match status" value="1"/>
</dbReference>
<dbReference type="InterPro" id="IPR019749">
    <property type="entry name" value="Band_41_domain"/>
</dbReference>
<dbReference type="SUPFAM" id="SSF49899">
    <property type="entry name" value="Concanavalin A-like lectins/glucanases"/>
    <property type="match status" value="2"/>
</dbReference>
<dbReference type="CDD" id="cd01765">
    <property type="entry name" value="FERM_F0_F1"/>
    <property type="match status" value="1"/>
</dbReference>
<dbReference type="InterPro" id="IPR029071">
    <property type="entry name" value="Ubiquitin-like_domsf"/>
</dbReference>
<dbReference type="CDD" id="cd14473">
    <property type="entry name" value="FERM_B-lobe"/>
    <property type="match status" value="1"/>
</dbReference>
<dbReference type="SUPFAM" id="SSF50729">
    <property type="entry name" value="PH domain-like"/>
    <property type="match status" value="1"/>
</dbReference>
<dbReference type="InterPro" id="IPR018980">
    <property type="entry name" value="FERM_PH-like_C"/>
</dbReference>
<dbReference type="Pfam" id="PF00373">
    <property type="entry name" value="FERM_M"/>
    <property type="match status" value="1"/>
</dbReference>
<dbReference type="PROSITE" id="PS00661">
    <property type="entry name" value="FERM_2"/>
    <property type="match status" value="1"/>
</dbReference>
<proteinExistence type="predicted"/>
<dbReference type="SUPFAM" id="SSF47031">
    <property type="entry name" value="Second domain of FERM"/>
    <property type="match status" value="1"/>
</dbReference>
<name>A0A564Z6A2_HYMDI</name>
<protein>
    <recommendedName>
        <fullName evidence="6">FERM domain-containing protein</fullName>
    </recommendedName>
</protein>
<dbReference type="GO" id="GO:0005856">
    <property type="term" value="C:cytoskeleton"/>
    <property type="evidence" value="ECO:0007669"/>
    <property type="project" value="TreeGrafter"/>
</dbReference>
<dbReference type="Gene3D" id="2.60.120.920">
    <property type="match status" value="2"/>
</dbReference>
<dbReference type="GO" id="GO:0031032">
    <property type="term" value="P:actomyosin structure organization"/>
    <property type="evidence" value="ECO:0007669"/>
    <property type="project" value="TreeGrafter"/>
</dbReference>
<dbReference type="Gene3D" id="3.10.20.90">
    <property type="entry name" value="Phosphatidylinositol 3-kinase Catalytic Subunit, Chain A, domain 1"/>
    <property type="match status" value="1"/>
</dbReference>
<dbReference type="Pfam" id="PF09380">
    <property type="entry name" value="FERM_C"/>
    <property type="match status" value="1"/>
</dbReference>
<dbReference type="PANTHER" id="PTHR23280:SF21">
    <property type="entry name" value="PROTEIN 4.1 HOMOLOG"/>
    <property type="match status" value="1"/>
</dbReference>
<dbReference type="PANTHER" id="PTHR23280">
    <property type="entry name" value="4.1 G PROTEIN"/>
    <property type="match status" value="1"/>
</dbReference>
<dbReference type="Gene3D" id="2.30.29.30">
    <property type="entry name" value="Pleckstrin-homology domain (PH domain)/Phosphotyrosine-binding domain (PTB)"/>
    <property type="match status" value="1"/>
</dbReference>
<dbReference type="InterPro" id="IPR019748">
    <property type="entry name" value="FERM_central"/>
</dbReference>
<dbReference type="Proteomes" id="UP000321570">
    <property type="component" value="Unassembled WGS sequence"/>
</dbReference>
<dbReference type="InterPro" id="IPR019747">
    <property type="entry name" value="FERM_CS"/>
</dbReference>
<dbReference type="SUPFAM" id="SSF54236">
    <property type="entry name" value="Ubiquitin-like"/>
    <property type="match status" value="1"/>
</dbReference>
<feature type="domain" description="FERM" evidence="2">
    <location>
        <begin position="81"/>
        <end position="406"/>
    </location>
</feature>
<dbReference type="InterPro" id="IPR001870">
    <property type="entry name" value="B30.2/SPRY"/>
</dbReference>
<dbReference type="Gene3D" id="1.20.80.10">
    <property type="match status" value="1"/>
</dbReference>
<accession>A0A564Z6A2</accession>
<keyword evidence="5" id="KW-1185">Reference proteome</keyword>
<feature type="region of interest" description="Disordered" evidence="1">
    <location>
        <begin position="1134"/>
        <end position="1153"/>
    </location>
</feature>
<reference evidence="4 5" key="1">
    <citation type="submission" date="2019-07" db="EMBL/GenBank/DDBJ databases">
        <authorList>
            <person name="Jastrzebski P J."/>
            <person name="Paukszto L."/>
            <person name="Jastrzebski P J."/>
        </authorList>
    </citation>
    <scope>NUCLEOTIDE SEQUENCE [LARGE SCALE GENOMIC DNA]</scope>
    <source>
        <strain evidence="4 5">WMS-il1</strain>
    </source>
</reference>
<feature type="compositionally biased region" description="Basic and acidic residues" evidence="1">
    <location>
        <begin position="1063"/>
        <end position="1074"/>
    </location>
</feature>
<dbReference type="GO" id="GO:0008092">
    <property type="term" value="F:cytoskeletal protein binding"/>
    <property type="evidence" value="ECO:0007669"/>
    <property type="project" value="InterPro"/>
</dbReference>
<dbReference type="GO" id="GO:0005886">
    <property type="term" value="C:plasma membrane"/>
    <property type="evidence" value="ECO:0007669"/>
    <property type="project" value="TreeGrafter"/>
</dbReference>
<dbReference type="Pfam" id="PF00622">
    <property type="entry name" value="SPRY"/>
    <property type="match status" value="2"/>
</dbReference>
<feature type="compositionally biased region" description="Low complexity" evidence="1">
    <location>
        <begin position="344"/>
        <end position="356"/>
    </location>
</feature>
<feature type="region of interest" description="Disordered" evidence="1">
    <location>
        <begin position="1035"/>
        <end position="1096"/>
    </location>
</feature>
<dbReference type="InterPro" id="IPR013320">
    <property type="entry name" value="ConA-like_dom_sf"/>
</dbReference>
<dbReference type="InterPro" id="IPR035963">
    <property type="entry name" value="FERM_2"/>
</dbReference>
<evidence type="ECO:0000256" key="1">
    <source>
        <dbReference type="SAM" id="MobiDB-lite"/>
    </source>
</evidence>
<dbReference type="Pfam" id="PF09379">
    <property type="entry name" value="FERM_N"/>
    <property type="match status" value="1"/>
</dbReference>
<feature type="compositionally biased region" description="Polar residues" evidence="1">
    <location>
        <begin position="1137"/>
        <end position="1150"/>
    </location>
</feature>
<feature type="domain" description="B30.2/SPRY" evidence="3">
    <location>
        <begin position="560"/>
        <end position="764"/>
    </location>
</feature>
<dbReference type="InterPro" id="IPR043136">
    <property type="entry name" value="B30.2/SPRY_sf"/>
</dbReference>
<feature type="region of interest" description="Disordered" evidence="1">
    <location>
        <begin position="338"/>
        <end position="372"/>
    </location>
</feature>
<dbReference type="SMART" id="SM00449">
    <property type="entry name" value="SPRY"/>
    <property type="match status" value="2"/>
</dbReference>